<accession>A0A9N8X0T7</accession>
<name>A0A9N8X0T7_9BURK</name>
<dbReference type="Pfam" id="PF05598">
    <property type="entry name" value="DUF772"/>
    <property type="match status" value="1"/>
</dbReference>
<evidence type="ECO:0000259" key="2">
    <source>
        <dbReference type="Pfam" id="PF13751"/>
    </source>
</evidence>
<evidence type="ECO:0008006" key="5">
    <source>
        <dbReference type="Google" id="ProtNLM"/>
    </source>
</evidence>
<dbReference type="InterPro" id="IPR047710">
    <property type="entry name" value="Transpos_IS5-like"/>
</dbReference>
<dbReference type="Proteomes" id="UP000789704">
    <property type="component" value="Unassembled WGS sequence"/>
</dbReference>
<dbReference type="RefSeq" id="WP_228874415.1">
    <property type="nucleotide sequence ID" value="NZ_CAJQYZ010000001.1"/>
</dbReference>
<feature type="domain" description="Transposase InsH N-terminal" evidence="1">
    <location>
        <begin position="68"/>
        <end position="133"/>
    </location>
</feature>
<evidence type="ECO:0000313" key="3">
    <source>
        <dbReference type="EMBL" id="CAG4887108.1"/>
    </source>
</evidence>
<comment type="caution">
    <text evidence="3">The sequence shown here is derived from an EMBL/GenBank/DDBJ whole genome shotgun (WGS) entry which is preliminary data.</text>
</comment>
<evidence type="ECO:0000313" key="4">
    <source>
        <dbReference type="Proteomes" id="UP000789704"/>
    </source>
</evidence>
<dbReference type="NCBIfam" id="NF033578">
    <property type="entry name" value="transpos_IS5_1"/>
    <property type="match status" value="1"/>
</dbReference>
<organism evidence="3 4">
    <name type="scientific">Paraburkholderia saeva</name>
    <dbReference type="NCBI Taxonomy" id="2777537"/>
    <lineage>
        <taxon>Bacteria</taxon>
        <taxon>Pseudomonadati</taxon>
        <taxon>Pseudomonadota</taxon>
        <taxon>Betaproteobacteria</taxon>
        <taxon>Burkholderiales</taxon>
        <taxon>Burkholderiaceae</taxon>
        <taxon>Paraburkholderia</taxon>
    </lineage>
</organism>
<dbReference type="EMBL" id="CAJQZC010000001">
    <property type="protein sequence ID" value="CAG4887108.1"/>
    <property type="molecule type" value="Genomic_DNA"/>
</dbReference>
<dbReference type="PANTHER" id="PTHR33803">
    <property type="entry name" value="IS1478 TRANSPOSASE"/>
    <property type="match status" value="1"/>
</dbReference>
<dbReference type="InterPro" id="IPR008490">
    <property type="entry name" value="Transposase_InsH_N"/>
</dbReference>
<keyword evidence="4" id="KW-1185">Reference proteome</keyword>
<proteinExistence type="predicted"/>
<dbReference type="AlphaFoldDB" id="A0A9N8X0T7"/>
<dbReference type="InterPro" id="IPR025668">
    <property type="entry name" value="Tnp_DDE_dom"/>
</dbReference>
<feature type="domain" description="Transposase DDE" evidence="2">
    <location>
        <begin position="385"/>
        <end position="441"/>
    </location>
</feature>
<gene>
    <name evidence="3" type="ORF">LMG31841_00339</name>
</gene>
<dbReference type="Pfam" id="PF13751">
    <property type="entry name" value="DDE_Tnp_1_6"/>
    <property type="match status" value="1"/>
</dbReference>
<evidence type="ECO:0000259" key="1">
    <source>
        <dbReference type="Pfam" id="PF05598"/>
    </source>
</evidence>
<protein>
    <recommendedName>
        <fullName evidence="5">IS5 family transposase</fullName>
    </recommendedName>
</protein>
<sequence length="498" mass="56520">MSTPDFFRSRLDAMIDLRHPLAVLANRMPWTSIEATLTPIFEGRAREGRVSEEVDLFGVAPKLAGAGISAAGRPRLSIRLMVGLLYLKHAYNESDEAVCERWAQDVYFQFFCGEEYFQPRLPCDPTNLVRFRQALGEAGVEELLAATIAAAVQMKAVKPVEFERVIVDTTVQEKAIAYPTDSRLLEVARARLVQLAQRAGLALKQTYEREGKRLRRRAGGYAHAKQFKRLRRVLKRQRTVLGRLLRDIERKLSGAPDERQTQLRVWLERAWRICRQRPKDKNKLYALHAPEVECIGKGKARQPYEFGVKVSLAITEKQGLIVGARAFPGNPYDGHTLAEQLEQSAILLQDLPGTPQPKTALVDLGFRGVDAEVSSVHLIHRGKHKTLTSTQRRWLKRRQAIEPIIGHVKHDHGMRRCWLKGQTGDALHAVLCAAGYNLRWLLRAIVRLGLRSVFFILALLHWLANVTLKPALARHNHFRWADYRSPTGHTFGIARYAN</sequence>
<reference evidence="3" key="1">
    <citation type="submission" date="2021-04" db="EMBL/GenBank/DDBJ databases">
        <authorList>
            <person name="Vanwijnsberghe S."/>
        </authorList>
    </citation>
    <scope>NUCLEOTIDE SEQUENCE</scope>
    <source>
        <strain evidence="3">LMG 31841</strain>
    </source>
</reference>
<dbReference type="PANTHER" id="PTHR33803:SF3">
    <property type="entry name" value="BLL1974 PROTEIN"/>
    <property type="match status" value="1"/>
</dbReference>